<evidence type="ECO:0000256" key="2">
    <source>
        <dbReference type="ARBA" id="ARBA00022963"/>
    </source>
</evidence>
<evidence type="ECO:0000256" key="1">
    <source>
        <dbReference type="ARBA" id="ARBA00022801"/>
    </source>
</evidence>
<feature type="short sequence motif" description="DGA/G" evidence="4">
    <location>
        <begin position="224"/>
        <end position="226"/>
    </location>
</feature>
<dbReference type="AlphaFoldDB" id="A0A1L1PM55"/>
<evidence type="ECO:0000313" key="7">
    <source>
        <dbReference type="Proteomes" id="UP000028878"/>
    </source>
</evidence>
<dbReference type="InterPro" id="IPR016035">
    <property type="entry name" value="Acyl_Trfase/lysoPLipase"/>
</dbReference>
<feature type="active site" description="Proton acceptor" evidence="4">
    <location>
        <position position="224"/>
    </location>
</feature>
<dbReference type="Proteomes" id="UP000028878">
    <property type="component" value="Unassembled WGS sequence"/>
</dbReference>
<dbReference type="GO" id="GO:0016042">
    <property type="term" value="P:lipid catabolic process"/>
    <property type="evidence" value="ECO:0007669"/>
    <property type="project" value="UniProtKB-UniRule"/>
</dbReference>
<dbReference type="PROSITE" id="PS51635">
    <property type="entry name" value="PNPLA"/>
    <property type="match status" value="1"/>
</dbReference>
<evidence type="ECO:0000259" key="5">
    <source>
        <dbReference type="PROSITE" id="PS51635"/>
    </source>
</evidence>
<dbReference type="Pfam" id="PF01734">
    <property type="entry name" value="Patatin"/>
    <property type="match status" value="1"/>
</dbReference>
<dbReference type="RefSeq" id="WP_009519700.1">
    <property type="nucleotide sequence ID" value="NZ_CCAE010000030.1"/>
</dbReference>
<keyword evidence="1 4" id="KW-0378">Hydrolase</keyword>
<evidence type="ECO:0000256" key="3">
    <source>
        <dbReference type="ARBA" id="ARBA00023098"/>
    </source>
</evidence>
<proteinExistence type="predicted"/>
<dbReference type="PANTHER" id="PTHR14226">
    <property type="entry name" value="NEUROPATHY TARGET ESTERASE/SWISS CHEESE D.MELANOGASTER"/>
    <property type="match status" value="1"/>
</dbReference>
<keyword evidence="3 4" id="KW-0443">Lipid metabolism</keyword>
<feature type="short sequence motif" description="GXSXG" evidence="4">
    <location>
        <begin position="56"/>
        <end position="60"/>
    </location>
</feature>
<dbReference type="InterPro" id="IPR050301">
    <property type="entry name" value="NTE"/>
</dbReference>
<evidence type="ECO:0000313" key="6">
    <source>
        <dbReference type="EMBL" id="CDN88863.1"/>
    </source>
</evidence>
<protein>
    <submittedName>
        <fullName evidence="6">Patatin</fullName>
    </submittedName>
</protein>
<dbReference type="InterPro" id="IPR002641">
    <property type="entry name" value="PNPLA_dom"/>
</dbReference>
<feature type="active site" description="Nucleophile" evidence="4">
    <location>
        <position position="58"/>
    </location>
</feature>
<reference evidence="7" key="1">
    <citation type="submission" date="2014-11" db="EMBL/GenBank/DDBJ databases">
        <title>Draft genome sequence of Hydrogenophaga intermedia S1.</title>
        <authorList>
            <person name="Gan H.M."/>
            <person name="Chew T.H."/>
            <person name="Stolz A."/>
        </authorList>
    </citation>
    <scope>NUCLEOTIDE SEQUENCE [LARGE SCALE GENOMIC DNA]</scope>
    <source>
        <strain evidence="7">S1</strain>
    </source>
</reference>
<feature type="domain" description="PNPLA" evidence="5">
    <location>
        <begin position="20"/>
        <end position="237"/>
    </location>
</feature>
<accession>A0A1L1PM55</accession>
<dbReference type="PANTHER" id="PTHR14226:SF57">
    <property type="entry name" value="BLR7027 PROTEIN"/>
    <property type="match status" value="1"/>
</dbReference>
<keyword evidence="2 4" id="KW-0442">Lipid degradation</keyword>
<evidence type="ECO:0000256" key="4">
    <source>
        <dbReference type="PROSITE-ProRule" id="PRU01161"/>
    </source>
</evidence>
<sequence>MARTRPRPAASPRAPRIALALAGGGPLGAIYEIGALCALDDALDGLDLNACDHYVGVSAGGFIAAALANGISPRELCETFIEDRPRLDGFDPAWLMQPAWGEFARRLRTLPRLAGEAAWSWLVQGKALSQAAERLGAALPAGVLDNDIIHREIARLFSLPGRSNRFGDLRSRLTLVATDLDSGEAAPFGQPGWDHVPISLAIQASAALPGLFPPVEIDGRHYVDGALKKTMHASVALDEGVDLLLCINPLVPYHATPDATHEGRIPALVEGGLPVVMSQTFRSMIHSRLVLAFERYERTYPDTDIVLIEPDQRDAELFFANTFSYRQRREMAEHAYQRTRALLKLRAGRLEPQLARHGIRINHALLADPAQRLIDTRWQPADSAVAMRLHRVLDELQRRLPTAA</sequence>
<gene>
    <name evidence="6" type="ORF">BN948_03299</name>
</gene>
<dbReference type="EMBL" id="CCAE010000030">
    <property type="protein sequence ID" value="CDN88863.1"/>
    <property type="molecule type" value="Genomic_DNA"/>
</dbReference>
<comment type="caution">
    <text evidence="4">Lacks conserved residue(s) required for the propagation of feature annotation.</text>
</comment>
<organism evidence="6 7">
    <name type="scientific">Hydrogenophaga intermedia</name>
    <dbReference type="NCBI Taxonomy" id="65786"/>
    <lineage>
        <taxon>Bacteria</taxon>
        <taxon>Pseudomonadati</taxon>
        <taxon>Pseudomonadota</taxon>
        <taxon>Betaproteobacteria</taxon>
        <taxon>Burkholderiales</taxon>
        <taxon>Comamonadaceae</taxon>
        <taxon>Hydrogenophaga</taxon>
    </lineage>
</organism>
<dbReference type="GO" id="GO:0016787">
    <property type="term" value="F:hydrolase activity"/>
    <property type="evidence" value="ECO:0007669"/>
    <property type="project" value="UniProtKB-UniRule"/>
</dbReference>
<dbReference type="SUPFAM" id="SSF52151">
    <property type="entry name" value="FabD/lysophospholipase-like"/>
    <property type="match status" value="1"/>
</dbReference>
<dbReference type="Gene3D" id="3.40.1090.10">
    <property type="entry name" value="Cytosolic phospholipase A2 catalytic domain"/>
    <property type="match status" value="2"/>
</dbReference>
<name>A0A1L1PM55_HYDIT</name>
<keyword evidence="7" id="KW-1185">Reference proteome</keyword>